<keyword evidence="6 11" id="KW-0482">Metalloprotease</keyword>
<dbReference type="SUPFAM" id="SSF49854">
    <property type="entry name" value="Spermadhesin, CUB domain"/>
    <property type="match status" value="2"/>
</dbReference>
<dbReference type="CDD" id="cd00041">
    <property type="entry name" value="CUB"/>
    <property type="match status" value="2"/>
</dbReference>
<feature type="compositionally biased region" description="Polar residues" evidence="13">
    <location>
        <begin position="148"/>
        <end position="161"/>
    </location>
</feature>
<dbReference type="InterPro" id="IPR015446">
    <property type="entry name" value="BMP_1/tolloid-like"/>
</dbReference>
<comment type="cofactor">
    <cofactor evidence="11 12">
        <name>Zn(2+)</name>
        <dbReference type="ChEBI" id="CHEBI:29105"/>
    </cofactor>
    <text evidence="11 12">Binds 1 zinc ion per subunit.</text>
</comment>
<name>A0A8S3YI42_9EUPU</name>
<feature type="domain" description="CUB" evidence="14">
    <location>
        <begin position="453"/>
        <end position="600"/>
    </location>
</feature>
<dbReference type="EC" id="3.4.24.-" evidence="12"/>
<dbReference type="PANTHER" id="PTHR10127:SF861">
    <property type="entry name" value="DORSAL-VENTRAL PATTERNING PROTEIN TOLLOID-RELATED"/>
    <property type="match status" value="1"/>
</dbReference>
<dbReference type="SMART" id="SM00235">
    <property type="entry name" value="ZnMc"/>
    <property type="match status" value="1"/>
</dbReference>
<feature type="domain" description="CUB" evidence="14">
    <location>
        <begin position="381"/>
        <end position="452"/>
    </location>
</feature>
<keyword evidence="7 11" id="KW-1015">Disulfide bond</keyword>
<gene>
    <name evidence="16" type="ORF">CUNI_LOCUS699</name>
</gene>
<protein>
    <recommendedName>
        <fullName evidence="12">Metalloendopeptidase</fullName>
        <ecNumber evidence="12">3.4.24.-</ecNumber>
    </recommendedName>
</protein>
<feature type="non-terminal residue" evidence="16">
    <location>
        <position position="600"/>
    </location>
</feature>
<dbReference type="PROSITE" id="PS01180">
    <property type="entry name" value="CUB"/>
    <property type="match status" value="2"/>
</dbReference>
<evidence type="ECO:0000256" key="13">
    <source>
        <dbReference type="SAM" id="MobiDB-lite"/>
    </source>
</evidence>
<dbReference type="GO" id="GO:0008270">
    <property type="term" value="F:zinc ion binding"/>
    <property type="evidence" value="ECO:0007669"/>
    <property type="project" value="UniProtKB-UniRule"/>
</dbReference>
<dbReference type="PIRSF" id="PIRSF001199">
    <property type="entry name" value="BMP_1/tolloid-like"/>
    <property type="match status" value="1"/>
</dbReference>
<dbReference type="PROSITE" id="PS51864">
    <property type="entry name" value="ASTACIN"/>
    <property type="match status" value="1"/>
</dbReference>
<keyword evidence="1" id="KW-0245">EGF-like domain</keyword>
<evidence type="ECO:0000256" key="3">
    <source>
        <dbReference type="ARBA" id="ARBA00022723"/>
    </source>
</evidence>
<evidence type="ECO:0000256" key="6">
    <source>
        <dbReference type="ARBA" id="ARBA00023049"/>
    </source>
</evidence>
<evidence type="ECO:0000259" key="15">
    <source>
        <dbReference type="PROSITE" id="PS51864"/>
    </source>
</evidence>
<dbReference type="FunFam" id="2.60.120.290:FF:000013">
    <property type="entry name" value="Membrane frizzled-related protein"/>
    <property type="match status" value="1"/>
</dbReference>
<dbReference type="InterPro" id="IPR035914">
    <property type="entry name" value="Sperma_CUB_dom_sf"/>
</dbReference>
<dbReference type="InterPro" id="IPR000859">
    <property type="entry name" value="CUB_dom"/>
</dbReference>
<proteinExistence type="predicted"/>
<keyword evidence="5 9" id="KW-0862">Zinc</keyword>
<sequence>LVVSTTGDTVRHRTQENFSSDPCTSICDFSLLLSDQSLSKLLAYLFPSTTREAYRQQLQIAATFLLKMLEENAAGFISPCQQQNKDQCRLEKSEQRKEIKKICEKLRWIKMQMIHFKEKYFEQQNVMGELQLAGKYSFRINTTKQTVSGNQTSLNSSYQWTHTRKNESTKSGSKGKRAALASKTRLWNYGVIPYVIDGIFSVRNKELFEQAMRHWEKYTCITFKEKEPEDQDYILFTQTACGCCSYVGNTGTGAHAVSIGPGCNQFGIVLHELGHTIGFWHEHARPDRDHYVKIIYTNIEPGVESNFEKKPFGEVNSLGELYDFGSIMHYSLNSFGHNKSLDTIVPRWTSMTYHVPEIGQRKRLSPGDIRQTNKLYRCPKCGRTLQKSADTFYHRSNPGEPDSCVWRLSANQGETIALSITRLNIAVSANCAGDYLEVRDGHYFKSPLLGRFCGHQIPATLKSTGRRMWVNYATRNGGYNGFAASYKAACGGERFDSGTITTPNFPAEYLPGKKCSWKITAREGLIVVLRFTFFQLENHINCAYDYVAVYDGPTEAWPLLGKYCGYRKLKPIKSNGNTLYVKFVSDQLYQKAGFSATFVQ</sequence>
<comment type="caution">
    <text evidence="10">Lacks conserved residue(s) required for the propagation of feature annotation.</text>
</comment>
<dbReference type="Pfam" id="PF01400">
    <property type="entry name" value="Astacin"/>
    <property type="match status" value="1"/>
</dbReference>
<dbReference type="GO" id="GO:0004222">
    <property type="term" value="F:metalloendopeptidase activity"/>
    <property type="evidence" value="ECO:0007669"/>
    <property type="project" value="UniProtKB-UniRule"/>
</dbReference>
<dbReference type="InterPro" id="IPR006026">
    <property type="entry name" value="Peptidase_Metallo"/>
</dbReference>
<feature type="binding site" evidence="9 11">
    <location>
        <position position="281"/>
    </location>
    <ligand>
        <name>Zn(2+)</name>
        <dbReference type="ChEBI" id="CHEBI:29105"/>
        <note>catalytic</note>
    </ligand>
</feature>
<reference evidence="16" key="1">
    <citation type="submission" date="2021-04" db="EMBL/GenBank/DDBJ databases">
        <authorList>
            <consortium name="Molecular Ecology Group"/>
        </authorList>
    </citation>
    <scope>NUCLEOTIDE SEQUENCE</scope>
</reference>
<evidence type="ECO:0000259" key="14">
    <source>
        <dbReference type="PROSITE" id="PS01180"/>
    </source>
</evidence>
<evidence type="ECO:0000256" key="7">
    <source>
        <dbReference type="ARBA" id="ARBA00023157"/>
    </source>
</evidence>
<evidence type="ECO:0000313" key="17">
    <source>
        <dbReference type="Proteomes" id="UP000678393"/>
    </source>
</evidence>
<evidence type="ECO:0000256" key="12">
    <source>
        <dbReference type="RuleBase" id="RU361183"/>
    </source>
</evidence>
<feature type="binding site" evidence="9 11">
    <location>
        <position position="275"/>
    </location>
    <ligand>
        <name>Zn(2+)</name>
        <dbReference type="ChEBI" id="CHEBI:29105"/>
        <note>catalytic</note>
    </ligand>
</feature>
<dbReference type="InterPro" id="IPR024079">
    <property type="entry name" value="MetalloPept_cat_dom_sf"/>
</dbReference>
<evidence type="ECO:0000313" key="16">
    <source>
        <dbReference type="EMBL" id="CAG5115141.1"/>
    </source>
</evidence>
<dbReference type="GO" id="GO:0006508">
    <property type="term" value="P:proteolysis"/>
    <property type="evidence" value="ECO:0007669"/>
    <property type="project" value="UniProtKB-KW"/>
</dbReference>
<accession>A0A8S3YI42</accession>
<feature type="domain" description="Peptidase M12A" evidence="15">
    <location>
        <begin position="178"/>
        <end position="379"/>
    </location>
</feature>
<evidence type="ECO:0000256" key="5">
    <source>
        <dbReference type="ARBA" id="ARBA00022833"/>
    </source>
</evidence>
<evidence type="ECO:0000256" key="11">
    <source>
        <dbReference type="PROSITE-ProRule" id="PRU01211"/>
    </source>
</evidence>
<comment type="caution">
    <text evidence="16">The sequence shown here is derived from an EMBL/GenBank/DDBJ whole genome shotgun (WGS) entry which is preliminary data.</text>
</comment>
<evidence type="ECO:0000256" key="2">
    <source>
        <dbReference type="ARBA" id="ARBA00022670"/>
    </source>
</evidence>
<dbReference type="OrthoDB" id="9971251at2759"/>
<feature type="binding site" evidence="9 11">
    <location>
        <position position="271"/>
    </location>
    <ligand>
        <name>Zn(2+)</name>
        <dbReference type="ChEBI" id="CHEBI:29105"/>
        <note>catalytic</note>
    </ligand>
</feature>
<keyword evidence="17" id="KW-1185">Reference proteome</keyword>
<dbReference type="Gene3D" id="3.40.390.10">
    <property type="entry name" value="Collagenase (Catalytic Domain)"/>
    <property type="match status" value="1"/>
</dbReference>
<evidence type="ECO:0000256" key="4">
    <source>
        <dbReference type="ARBA" id="ARBA00022801"/>
    </source>
</evidence>
<dbReference type="Gene3D" id="2.60.120.290">
    <property type="entry name" value="Spermadhesin, CUB domain"/>
    <property type="match status" value="2"/>
</dbReference>
<dbReference type="Pfam" id="PF00431">
    <property type="entry name" value="CUB"/>
    <property type="match status" value="2"/>
</dbReference>
<dbReference type="AlphaFoldDB" id="A0A8S3YI42"/>
<dbReference type="EMBL" id="CAJHNH020000080">
    <property type="protein sequence ID" value="CAG5115141.1"/>
    <property type="molecule type" value="Genomic_DNA"/>
</dbReference>
<feature type="active site" evidence="8 11">
    <location>
        <position position="272"/>
    </location>
</feature>
<feature type="disulfide bond" evidence="11">
    <location>
        <begin position="243"/>
        <end position="244"/>
    </location>
</feature>
<dbReference type="Proteomes" id="UP000678393">
    <property type="component" value="Unassembled WGS sequence"/>
</dbReference>
<evidence type="ECO:0000256" key="8">
    <source>
        <dbReference type="PIRSR" id="PIRSR001199-1"/>
    </source>
</evidence>
<dbReference type="SMART" id="SM00042">
    <property type="entry name" value="CUB"/>
    <property type="match status" value="2"/>
</dbReference>
<keyword evidence="2 11" id="KW-0645">Protease</keyword>
<evidence type="ECO:0000256" key="9">
    <source>
        <dbReference type="PIRSR" id="PIRSR001199-2"/>
    </source>
</evidence>
<evidence type="ECO:0000256" key="10">
    <source>
        <dbReference type="PROSITE-ProRule" id="PRU00059"/>
    </source>
</evidence>
<keyword evidence="4 11" id="KW-0378">Hydrolase</keyword>
<dbReference type="PANTHER" id="PTHR10127">
    <property type="entry name" value="DISCOIDIN, CUB, EGF, LAMININ , AND ZINC METALLOPROTEASE DOMAIN CONTAINING"/>
    <property type="match status" value="1"/>
</dbReference>
<keyword evidence="3 9" id="KW-0479">Metal-binding</keyword>
<dbReference type="SUPFAM" id="SSF55486">
    <property type="entry name" value="Metalloproteases ('zincins'), catalytic domain"/>
    <property type="match status" value="1"/>
</dbReference>
<feature type="region of interest" description="Disordered" evidence="13">
    <location>
        <begin position="148"/>
        <end position="176"/>
    </location>
</feature>
<feature type="disulfide bond" evidence="11">
    <location>
        <begin position="241"/>
        <end position="263"/>
    </location>
</feature>
<feature type="non-terminal residue" evidence="16">
    <location>
        <position position="1"/>
    </location>
</feature>
<dbReference type="PRINTS" id="PR00480">
    <property type="entry name" value="ASTACIN"/>
</dbReference>
<evidence type="ECO:0000256" key="1">
    <source>
        <dbReference type="ARBA" id="ARBA00022536"/>
    </source>
</evidence>
<organism evidence="16 17">
    <name type="scientific">Candidula unifasciata</name>
    <dbReference type="NCBI Taxonomy" id="100452"/>
    <lineage>
        <taxon>Eukaryota</taxon>
        <taxon>Metazoa</taxon>
        <taxon>Spiralia</taxon>
        <taxon>Lophotrochozoa</taxon>
        <taxon>Mollusca</taxon>
        <taxon>Gastropoda</taxon>
        <taxon>Heterobranchia</taxon>
        <taxon>Euthyneura</taxon>
        <taxon>Panpulmonata</taxon>
        <taxon>Eupulmonata</taxon>
        <taxon>Stylommatophora</taxon>
        <taxon>Helicina</taxon>
        <taxon>Helicoidea</taxon>
        <taxon>Geomitridae</taxon>
        <taxon>Candidula</taxon>
    </lineage>
</organism>
<dbReference type="InterPro" id="IPR001506">
    <property type="entry name" value="Peptidase_M12A"/>
</dbReference>